<dbReference type="AlphaFoldDB" id="A0A5E5BYJ6"/>
<feature type="signal peptide" evidence="1">
    <location>
        <begin position="1"/>
        <end position="26"/>
    </location>
</feature>
<organism evidence="2 3">
    <name type="scientific">Pandoraea bronchicola</name>
    <dbReference type="NCBI Taxonomy" id="2508287"/>
    <lineage>
        <taxon>Bacteria</taxon>
        <taxon>Pseudomonadati</taxon>
        <taxon>Pseudomonadota</taxon>
        <taxon>Betaproteobacteria</taxon>
        <taxon>Burkholderiales</taxon>
        <taxon>Burkholderiaceae</taxon>
        <taxon>Pandoraea</taxon>
    </lineage>
</organism>
<sequence length="226" mass="23194">MKIAPKTFVRYALAVLLVGAASRSFSQSCDCTEIVGSCQGAVSLTPTGSQKGLYGADLAISANAAQCARVEYFVDNTPAFTILVNGRSGSDRVMGTSEQPLTASRVAYQGCRICKAASDQRKDTARNGDSEAENLFAAALANDTFNPNSKEEGFQRLAGASGGNDATISAMMSVMQGMQQLQAAGGGARAAAVQAPVGAAQKAMPATCTSAGFRTCDFGSPNPGPR</sequence>
<evidence type="ECO:0000313" key="2">
    <source>
        <dbReference type="EMBL" id="VVE89410.1"/>
    </source>
</evidence>
<keyword evidence="3" id="KW-1185">Reference proteome</keyword>
<feature type="chain" id="PRO_5022827883" description="Secreted protein" evidence="1">
    <location>
        <begin position="27"/>
        <end position="226"/>
    </location>
</feature>
<evidence type="ECO:0000313" key="3">
    <source>
        <dbReference type="Proteomes" id="UP000382040"/>
    </source>
</evidence>
<keyword evidence="1" id="KW-0732">Signal</keyword>
<gene>
    <name evidence="2" type="ORF">PBR20603_03379</name>
</gene>
<dbReference type="OrthoDB" id="8944980at2"/>
<dbReference type="Proteomes" id="UP000382040">
    <property type="component" value="Unassembled WGS sequence"/>
</dbReference>
<evidence type="ECO:0000256" key="1">
    <source>
        <dbReference type="SAM" id="SignalP"/>
    </source>
</evidence>
<dbReference type="EMBL" id="CABPST010000009">
    <property type="protein sequence ID" value="VVE89410.1"/>
    <property type="molecule type" value="Genomic_DNA"/>
</dbReference>
<reference evidence="2 3" key="1">
    <citation type="submission" date="2019-08" db="EMBL/GenBank/DDBJ databases">
        <authorList>
            <person name="Peeters C."/>
        </authorList>
    </citation>
    <scope>NUCLEOTIDE SEQUENCE [LARGE SCALE GENOMIC DNA]</scope>
    <source>
        <strain evidence="2 3">LMG 20603</strain>
    </source>
</reference>
<name>A0A5E5BYJ6_9BURK</name>
<protein>
    <recommendedName>
        <fullName evidence="4">Secreted protein</fullName>
    </recommendedName>
</protein>
<dbReference type="RefSeq" id="WP_150560641.1">
    <property type="nucleotide sequence ID" value="NZ_CABPST010000009.1"/>
</dbReference>
<proteinExistence type="predicted"/>
<accession>A0A5E5BYJ6</accession>
<evidence type="ECO:0008006" key="4">
    <source>
        <dbReference type="Google" id="ProtNLM"/>
    </source>
</evidence>